<accession>A0A183AMQ1</accession>
<dbReference type="Proteomes" id="UP000272942">
    <property type="component" value="Unassembled WGS sequence"/>
</dbReference>
<proteinExistence type="predicted"/>
<keyword evidence="3" id="KW-1185">Reference proteome</keyword>
<feature type="compositionally biased region" description="Polar residues" evidence="1">
    <location>
        <begin position="91"/>
        <end position="111"/>
    </location>
</feature>
<dbReference type="WBParaSite" id="ECPE_0000826001-mRNA-1">
    <property type="protein sequence ID" value="ECPE_0000826001-mRNA-1"/>
    <property type="gene ID" value="ECPE_0000826001"/>
</dbReference>
<dbReference type="AlphaFoldDB" id="A0A183AMQ1"/>
<feature type="compositionally biased region" description="Low complexity" evidence="1">
    <location>
        <begin position="440"/>
        <end position="451"/>
    </location>
</feature>
<dbReference type="OrthoDB" id="1939715at2759"/>
<feature type="region of interest" description="Disordered" evidence="1">
    <location>
        <begin position="439"/>
        <end position="464"/>
    </location>
</feature>
<reference evidence="2 3" key="2">
    <citation type="submission" date="2018-11" db="EMBL/GenBank/DDBJ databases">
        <authorList>
            <consortium name="Pathogen Informatics"/>
        </authorList>
    </citation>
    <scope>NUCLEOTIDE SEQUENCE [LARGE SCALE GENOMIC DNA]</scope>
    <source>
        <strain evidence="2 3">Egypt</strain>
    </source>
</reference>
<feature type="compositionally biased region" description="Low complexity" evidence="1">
    <location>
        <begin position="47"/>
        <end position="57"/>
    </location>
</feature>
<feature type="compositionally biased region" description="Low complexity" evidence="1">
    <location>
        <begin position="234"/>
        <end position="245"/>
    </location>
</feature>
<feature type="compositionally biased region" description="Acidic residues" evidence="1">
    <location>
        <begin position="12"/>
        <end position="21"/>
    </location>
</feature>
<feature type="compositionally biased region" description="Basic and acidic residues" evidence="1">
    <location>
        <begin position="77"/>
        <end position="90"/>
    </location>
</feature>
<reference evidence="4" key="1">
    <citation type="submission" date="2016-06" db="UniProtKB">
        <authorList>
            <consortium name="WormBaseParasite"/>
        </authorList>
    </citation>
    <scope>IDENTIFICATION</scope>
</reference>
<protein>
    <submittedName>
        <fullName evidence="4">BAT2_N domain-containing protein</fullName>
    </submittedName>
</protein>
<evidence type="ECO:0000256" key="1">
    <source>
        <dbReference type="SAM" id="MobiDB-lite"/>
    </source>
</evidence>
<sequence>MSASRQLLPESSAEDPDDQEFLSDGFTKVVSKSSKKQARRKLQMELSAATAASTNTTQKTGSRRTDDSKSSTSHSKLTNDRSSTRVERSPHSSTSFRPKISETTTPSTQTLHKAKPFPVKPTFMGPPVCLTNGRVQTSDTNEPPSGIISTESASGDSPSVKNQSVSAAQLGSGNSVHVVPANNGTPGRTWSKVVGTKAPPTSAATVKESVPEKPEQKPDSMWSAKRHGTEQRTDNSITTATTTSDSCKKSVGVTEPLKPIWSSPSSSEEKGTHRKTAQDSTADRTNDSGPSVSNCNTAVVMTTTATSLANSTAVTNVCKVRPQQQQPSPQVGSSNVLTNVANVSTSNVTPLSPINGGQEQPTTIGLCSSDLTNIESERLDCNFDVPSQNRGSARQMEEVSGSSLLSTRPVQTAWGEGLHAPIAAPHTAFTPIGGQMYVAPQQPSSNPQSQPAGSFSAGWAVPPAAQPNPISQNMTHGPRFRQRVAHQLDMSSFGGYPFPTEVPNEYTFLPSVTACVPAPPSGGLYSAMQGQPQNNYHHGSTRSTMGSSTGAAWSLLGNSSGSGMQASSNEYGSGIPPAAIGSAGGGTTGGGGGLLPHPVAQGFNNPAAPISSSGSTYMTHPSCVGVIGGGRPNASDLSGTAGRQRGIPQSLYPAHNLAHSPSAQGQQQYQLHSTFYPSLSPSHQRVHLQQFPSAQGRNNIHNFVNPQSNLYAATYGPSPNQPTPPPLHSQMGYPNNFSTESSVAPPGAFHSNVQSHSFSNMGIQTHPHVHGHRSLQSSGPQMVSRSMGTVNNHGGSTLVIPGAVGPSGVSALPGYPQPTAPAPLSVSGYSLKPVLPTL</sequence>
<feature type="region of interest" description="Disordered" evidence="1">
    <location>
        <begin position="1"/>
        <end position="295"/>
    </location>
</feature>
<evidence type="ECO:0000313" key="2">
    <source>
        <dbReference type="EMBL" id="VDP83062.1"/>
    </source>
</evidence>
<evidence type="ECO:0000313" key="4">
    <source>
        <dbReference type="WBParaSite" id="ECPE_0000826001-mRNA-1"/>
    </source>
</evidence>
<feature type="compositionally biased region" description="Polar residues" evidence="1">
    <location>
        <begin position="133"/>
        <end position="175"/>
    </location>
</feature>
<organism evidence="4">
    <name type="scientific">Echinostoma caproni</name>
    <dbReference type="NCBI Taxonomy" id="27848"/>
    <lineage>
        <taxon>Eukaryota</taxon>
        <taxon>Metazoa</taxon>
        <taxon>Spiralia</taxon>
        <taxon>Lophotrochozoa</taxon>
        <taxon>Platyhelminthes</taxon>
        <taxon>Trematoda</taxon>
        <taxon>Digenea</taxon>
        <taxon>Plagiorchiida</taxon>
        <taxon>Echinostomata</taxon>
        <taxon>Echinostomatoidea</taxon>
        <taxon>Echinostomatidae</taxon>
        <taxon>Echinostoma</taxon>
    </lineage>
</organism>
<dbReference type="EMBL" id="UZAN01045707">
    <property type="protein sequence ID" value="VDP83062.1"/>
    <property type="molecule type" value="Genomic_DNA"/>
</dbReference>
<name>A0A183AMQ1_9TREM</name>
<gene>
    <name evidence="2" type="ORF">ECPE_LOCUS8236</name>
</gene>
<evidence type="ECO:0000313" key="3">
    <source>
        <dbReference type="Proteomes" id="UP000272942"/>
    </source>
</evidence>
<feature type="compositionally biased region" description="Basic and acidic residues" evidence="1">
    <location>
        <begin position="209"/>
        <end position="218"/>
    </location>
</feature>